<proteinExistence type="predicted"/>
<reference evidence="2" key="1">
    <citation type="journal article" date="2010" name="Science">
        <title>Plasticity of animal genome architecture unmasked by rapid evolution of a pelagic tunicate.</title>
        <authorList>
            <person name="Denoeud F."/>
            <person name="Henriet S."/>
            <person name="Mungpakdee S."/>
            <person name="Aury J.M."/>
            <person name="Da Silva C."/>
            <person name="Brinkmann H."/>
            <person name="Mikhaleva J."/>
            <person name="Olsen L.C."/>
            <person name="Jubin C."/>
            <person name="Canestro C."/>
            <person name="Bouquet J.M."/>
            <person name="Danks G."/>
            <person name="Poulain J."/>
            <person name="Campsteijn C."/>
            <person name="Adamski M."/>
            <person name="Cross I."/>
            <person name="Yadetie F."/>
            <person name="Muffato M."/>
            <person name="Louis A."/>
            <person name="Butcher S."/>
            <person name="Tsagkogeorga G."/>
            <person name="Konrad A."/>
            <person name="Singh S."/>
            <person name="Jensen M.F."/>
            <person name="Cong E.H."/>
            <person name="Eikeseth-Otteraa H."/>
            <person name="Noel B."/>
            <person name="Anthouard V."/>
            <person name="Porcel B.M."/>
            <person name="Kachouri-Lafond R."/>
            <person name="Nishino A."/>
            <person name="Ugolini M."/>
            <person name="Chourrout P."/>
            <person name="Nishida H."/>
            <person name="Aasland R."/>
            <person name="Huzurbazar S."/>
            <person name="Westhof E."/>
            <person name="Delsuc F."/>
            <person name="Lehrach H."/>
            <person name="Reinhardt R."/>
            <person name="Weissenbach J."/>
            <person name="Roy S.W."/>
            <person name="Artiguenave F."/>
            <person name="Postlethwait J.H."/>
            <person name="Manak J.R."/>
            <person name="Thompson E.M."/>
            <person name="Jaillon O."/>
            <person name="Du Pasquier L."/>
            <person name="Boudinot P."/>
            <person name="Liberles D.A."/>
            <person name="Volff J.N."/>
            <person name="Philippe H."/>
            <person name="Lenhard B."/>
            <person name="Roest Crollius H."/>
            <person name="Wincker P."/>
            <person name="Chourrout D."/>
        </authorList>
    </citation>
    <scope>NUCLEOTIDE SEQUENCE [LARGE SCALE GENOMIC DNA]</scope>
</reference>
<organism evidence="2">
    <name type="scientific">Oikopleura dioica</name>
    <name type="common">Tunicate</name>
    <dbReference type="NCBI Taxonomy" id="34765"/>
    <lineage>
        <taxon>Eukaryota</taxon>
        <taxon>Metazoa</taxon>
        <taxon>Chordata</taxon>
        <taxon>Tunicata</taxon>
        <taxon>Appendicularia</taxon>
        <taxon>Copelata</taxon>
        <taxon>Oikopleuridae</taxon>
        <taxon>Oikopleura</taxon>
    </lineage>
</organism>
<sequence>MRVLATGTDGGISQLLRAIENAVAFGEQANFILTLDLDDKKELLKEAVIKATKWANDNGDTMTALRKKIIGGRQPVNRLLYRAQLLPHLPPRFESVAILVRVSRLLALACLDHHEEVNAFLNISQWYTSIRPRPLRDMFACMLKGKATFPAAEGTEAWAEWALGNDKRNFYSRGARSRKSSSDDGRKNTKYGASRSYHHDHGT</sequence>
<evidence type="ECO:0000313" key="2">
    <source>
        <dbReference type="EMBL" id="CBY30708.1"/>
    </source>
</evidence>
<feature type="region of interest" description="Disordered" evidence="1">
    <location>
        <begin position="173"/>
        <end position="203"/>
    </location>
</feature>
<gene>
    <name evidence="2" type="ORF">GSOID_T00018593001</name>
</gene>
<protein>
    <submittedName>
        <fullName evidence="2">Uncharacterized protein</fullName>
    </submittedName>
</protein>
<accession>E4Y4W0</accession>
<evidence type="ECO:0000256" key="1">
    <source>
        <dbReference type="SAM" id="MobiDB-lite"/>
    </source>
</evidence>
<name>E4Y4W0_OIKDI</name>
<dbReference type="AlphaFoldDB" id="E4Y4W0"/>
<dbReference type="Proteomes" id="UP000011014">
    <property type="component" value="Unassembled WGS sequence"/>
</dbReference>
<dbReference type="EMBL" id="FN654281">
    <property type="protein sequence ID" value="CBY30708.1"/>
    <property type="molecule type" value="Genomic_DNA"/>
</dbReference>